<dbReference type="EC" id="7.-.-.-" evidence="6"/>
<dbReference type="InterPro" id="IPR010209">
    <property type="entry name" value="Ion_transpt_RnfG/RsxG"/>
</dbReference>
<evidence type="ECO:0000256" key="4">
    <source>
        <dbReference type="ARBA" id="ARBA00022643"/>
    </source>
</evidence>
<dbReference type="RefSeq" id="WP_135709792.1">
    <property type="nucleotide sequence ID" value="NZ_CABFKI010000005.1"/>
</dbReference>
<dbReference type="PANTHER" id="PTHR36118:SF1">
    <property type="entry name" value="ION-TRANSLOCATING OXIDOREDUCTASE COMPLEX SUBUNIT G"/>
    <property type="match status" value="1"/>
</dbReference>
<evidence type="ECO:0000259" key="7">
    <source>
        <dbReference type="SMART" id="SM00900"/>
    </source>
</evidence>
<dbReference type="EMBL" id="CABFKI010000005">
    <property type="protein sequence ID" value="VTU07594.1"/>
    <property type="molecule type" value="Genomic_DNA"/>
</dbReference>
<keyword evidence="6" id="KW-0812">Transmembrane</keyword>
<dbReference type="NCBIfam" id="TIGR01947">
    <property type="entry name" value="rnfG"/>
    <property type="match status" value="1"/>
</dbReference>
<feature type="modified residue" description="FMN phosphoryl threonine" evidence="6">
    <location>
        <position position="172"/>
    </location>
</feature>
<keyword evidence="6" id="KW-1278">Translocase</keyword>
<sequence>MNMGKISAKYGALLALVALLCTAISSGIYFLTKGKIDEAIAKQQQELLAQVLPSNYYDNDIMANCEVSPSREIDKICTALLQGNINAYVVEATAPDGYSGNIRLLFGMTTGGEILGVRVLEHKETPGLGDKIETRISHWILSFNHKKISQDNLQDWAVKKDGGKFDQFAGATITPRAIVNQVKRSALEILNTQK</sequence>
<keyword evidence="2 6" id="KW-0597">Phosphoprotein</keyword>
<comment type="subcellular location">
    <subcellularLocation>
        <location evidence="6">Cell inner membrane</location>
        <topology evidence="6">Single-pass membrane protein</topology>
    </subcellularLocation>
</comment>
<keyword evidence="6" id="KW-1003">Cell membrane</keyword>
<comment type="function">
    <text evidence="6">Part of a membrane-bound complex that couples electron transfer with translocation of ions across the membrane.</text>
</comment>
<keyword evidence="3 6" id="KW-0285">Flavoprotein</keyword>
<keyword evidence="6" id="KW-1133">Transmembrane helix</keyword>
<evidence type="ECO:0000256" key="1">
    <source>
        <dbReference type="ARBA" id="ARBA00022448"/>
    </source>
</evidence>
<reference evidence="8 9" key="1">
    <citation type="submission" date="2019-05" db="EMBL/GenBank/DDBJ databases">
        <authorList>
            <consortium name="Pathogen Informatics"/>
        </authorList>
    </citation>
    <scope>NUCLEOTIDE SEQUENCE [LARGE SCALE GENOMIC DNA]</scope>
    <source>
        <strain evidence="8 9">NM319</strain>
    </source>
</reference>
<dbReference type="InterPro" id="IPR007329">
    <property type="entry name" value="FMN-bd"/>
</dbReference>
<keyword evidence="6" id="KW-0997">Cell inner membrane</keyword>
<evidence type="ECO:0000256" key="3">
    <source>
        <dbReference type="ARBA" id="ARBA00022630"/>
    </source>
</evidence>
<dbReference type="PANTHER" id="PTHR36118">
    <property type="entry name" value="ION-TRANSLOCATING OXIDOREDUCTASE COMPLEX SUBUNIT G"/>
    <property type="match status" value="1"/>
</dbReference>
<gene>
    <name evidence="6" type="primary">rnfG</name>
    <name evidence="8" type="ORF">SAMEA1410922_00972</name>
</gene>
<dbReference type="NCBIfam" id="NF002519">
    <property type="entry name" value="PRK01908.1"/>
    <property type="match status" value="1"/>
</dbReference>
<evidence type="ECO:0000313" key="8">
    <source>
        <dbReference type="EMBL" id="VTU07594.1"/>
    </source>
</evidence>
<keyword evidence="1 6" id="KW-0813">Transport</keyword>
<comment type="subunit">
    <text evidence="6">The complex is composed of six subunits: RnfA, RnfB, RnfC, RnfD, RnfE and RnfG.</text>
</comment>
<accession>A0ABY6TJ65</accession>
<keyword evidence="5 6" id="KW-0249">Electron transport</keyword>
<organism evidence="8 9">
    <name type="scientific">Actinobacillus porcinus</name>
    <dbReference type="NCBI Taxonomy" id="51048"/>
    <lineage>
        <taxon>Bacteria</taxon>
        <taxon>Pseudomonadati</taxon>
        <taxon>Pseudomonadota</taxon>
        <taxon>Gammaproteobacteria</taxon>
        <taxon>Pasteurellales</taxon>
        <taxon>Pasteurellaceae</taxon>
        <taxon>Actinobacillus</taxon>
    </lineage>
</organism>
<comment type="cofactor">
    <cofactor evidence="6">
        <name>FMN</name>
        <dbReference type="ChEBI" id="CHEBI:58210"/>
    </cofactor>
</comment>
<evidence type="ECO:0000256" key="6">
    <source>
        <dbReference type="HAMAP-Rule" id="MF_00479"/>
    </source>
</evidence>
<dbReference type="Proteomes" id="UP000308167">
    <property type="component" value="Unassembled WGS sequence"/>
</dbReference>
<dbReference type="PIRSF" id="PIRSF006091">
    <property type="entry name" value="E_trnsport_RnfG"/>
    <property type="match status" value="1"/>
</dbReference>
<keyword evidence="9" id="KW-1185">Reference proteome</keyword>
<dbReference type="HAMAP" id="MF_00479">
    <property type="entry name" value="RsxG_RnfG"/>
    <property type="match status" value="1"/>
</dbReference>
<feature type="domain" description="FMN-binding" evidence="7">
    <location>
        <begin position="97"/>
        <end position="189"/>
    </location>
</feature>
<name>A0ABY6TJ65_9PAST</name>
<protein>
    <recommendedName>
        <fullName evidence="6">Ion-translocating oxidoreductase complex subunit G</fullName>
        <ecNumber evidence="6">7.-.-.-</ecNumber>
    </recommendedName>
    <alternativeName>
        <fullName evidence="6">Rnf electron transport complex subunit G</fullName>
    </alternativeName>
</protein>
<comment type="similarity">
    <text evidence="6">Belongs to the RnfG family.</text>
</comment>
<comment type="caution">
    <text evidence="8">The sequence shown here is derived from an EMBL/GenBank/DDBJ whole genome shotgun (WGS) entry which is preliminary data.</text>
</comment>
<dbReference type="GeneID" id="86155371"/>
<evidence type="ECO:0000256" key="2">
    <source>
        <dbReference type="ARBA" id="ARBA00022553"/>
    </source>
</evidence>
<keyword evidence="4 6" id="KW-0288">FMN</keyword>
<evidence type="ECO:0000256" key="5">
    <source>
        <dbReference type="ARBA" id="ARBA00022982"/>
    </source>
</evidence>
<proteinExistence type="inferred from homology"/>
<dbReference type="Pfam" id="PF04205">
    <property type="entry name" value="FMN_bind"/>
    <property type="match status" value="1"/>
</dbReference>
<dbReference type="SMART" id="SM00900">
    <property type="entry name" value="FMN_bind"/>
    <property type="match status" value="1"/>
</dbReference>
<keyword evidence="6" id="KW-0472">Membrane</keyword>
<evidence type="ECO:0000313" key="9">
    <source>
        <dbReference type="Proteomes" id="UP000308167"/>
    </source>
</evidence>